<protein>
    <submittedName>
        <fullName evidence="1">Uncharacterized protein</fullName>
    </submittedName>
</protein>
<proteinExistence type="predicted"/>
<comment type="caution">
    <text evidence="1">The sequence shown here is derived from an EMBL/GenBank/DDBJ whole genome shotgun (WGS) entry which is preliminary data.</text>
</comment>
<dbReference type="AlphaFoldDB" id="A0AAV4WGN5"/>
<dbReference type="EMBL" id="BPLR01016198">
    <property type="protein sequence ID" value="GIY82026.1"/>
    <property type="molecule type" value="Genomic_DNA"/>
</dbReference>
<name>A0AAV4WGN5_CAEEX</name>
<gene>
    <name evidence="1" type="ORF">CEXT_55751</name>
</gene>
<reference evidence="1 2" key="1">
    <citation type="submission" date="2021-06" db="EMBL/GenBank/DDBJ databases">
        <title>Caerostris extrusa draft genome.</title>
        <authorList>
            <person name="Kono N."/>
            <person name="Arakawa K."/>
        </authorList>
    </citation>
    <scope>NUCLEOTIDE SEQUENCE [LARGE SCALE GENOMIC DNA]</scope>
</reference>
<evidence type="ECO:0000313" key="1">
    <source>
        <dbReference type="EMBL" id="GIY82026.1"/>
    </source>
</evidence>
<sequence>MIMPVAFNLRRHWSTCNLRNTIGPNAWERRWGCRGISRSVEKCFDLVFAAAEDRRVNDGFQVRSPLVTHFRHSSLYGRLGMRRILHSVGRKEKKKKRMFLCGIHSFCCI</sequence>
<keyword evidence="2" id="KW-1185">Reference proteome</keyword>
<dbReference type="Proteomes" id="UP001054945">
    <property type="component" value="Unassembled WGS sequence"/>
</dbReference>
<accession>A0AAV4WGN5</accession>
<evidence type="ECO:0000313" key="2">
    <source>
        <dbReference type="Proteomes" id="UP001054945"/>
    </source>
</evidence>
<organism evidence="1 2">
    <name type="scientific">Caerostris extrusa</name>
    <name type="common">Bark spider</name>
    <name type="synonym">Caerostris bankana</name>
    <dbReference type="NCBI Taxonomy" id="172846"/>
    <lineage>
        <taxon>Eukaryota</taxon>
        <taxon>Metazoa</taxon>
        <taxon>Ecdysozoa</taxon>
        <taxon>Arthropoda</taxon>
        <taxon>Chelicerata</taxon>
        <taxon>Arachnida</taxon>
        <taxon>Araneae</taxon>
        <taxon>Araneomorphae</taxon>
        <taxon>Entelegynae</taxon>
        <taxon>Araneoidea</taxon>
        <taxon>Araneidae</taxon>
        <taxon>Caerostris</taxon>
    </lineage>
</organism>